<protein>
    <submittedName>
        <fullName evidence="2">Uncharacterized protein LOC108252116 isoform X2</fullName>
    </submittedName>
</protein>
<evidence type="ECO:0000313" key="2">
    <source>
        <dbReference type="RefSeq" id="XP_026677779.1"/>
    </source>
</evidence>
<dbReference type="RefSeq" id="XP_026677779.1">
    <property type="nucleotide sequence ID" value="XM_026821978.1"/>
</dbReference>
<dbReference type="Proteomes" id="UP000079169">
    <property type="component" value="Unplaced"/>
</dbReference>
<sequence length="102" mass="11683">MLPHSNRRRQTQGVLLIHTIHISLDVVDISAGFFHTVSSSSISNINIALIKQQIQIGLRRRLDMTKGKPFHLLACNPLRHSGRRRRGVFSAINIKMRLTTRY</sequence>
<name>A0A3Q0INA2_DIACI</name>
<accession>A0A3Q0INA2</accession>
<dbReference type="GeneID" id="108252116"/>
<reference evidence="2" key="1">
    <citation type="submission" date="2025-08" db="UniProtKB">
        <authorList>
            <consortium name="RefSeq"/>
        </authorList>
    </citation>
    <scope>IDENTIFICATION</scope>
</reference>
<gene>
    <name evidence="2" type="primary">LOC108252116</name>
</gene>
<keyword evidence="1" id="KW-1185">Reference proteome</keyword>
<evidence type="ECO:0000313" key="1">
    <source>
        <dbReference type="Proteomes" id="UP000079169"/>
    </source>
</evidence>
<organism evidence="1 2">
    <name type="scientific">Diaphorina citri</name>
    <name type="common">Asian citrus psyllid</name>
    <dbReference type="NCBI Taxonomy" id="121845"/>
    <lineage>
        <taxon>Eukaryota</taxon>
        <taxon>Metazoa</taxon>
        <taxon>Ecdysozoa</taxon>
        <taxon>Arthropoda</taxon>
        <taxon>Hexapoda</taxon>
        <taxon>Insecta</taxon>
        <taxon>Pterygota</taxon>
        <taxon>Neoptera</taxon>
        <taxon>Paraneoptera</taxon>
        <taxon>Hemiptera</taxon>
        <taxon>Sternorrhyncha</taxon>
        <taxon>Psylloidea</taxon>
        <taxon>Psyllidae</taxon>
        <taxon>Diaphorininae</taxon>
        <taxon>Diaphorina</taxon>
    </lineage>
</organism>
<dbReference type="AlphaFoldDB" id="A0A3Q0INA2"/>
<proteinExistence type="predicted"/>